<dbReference type="Gene3D" id="1.10.3120.10">
    <property type="entry name" value="Trigger factor, C-terminal domain"/>
    <property type="match status" value="1"/>
</dbReference>
<evidence type="ECO:0000256" key="1">
    <source>
        <dbReference type="ARBA" id="ARBA00000971"/>
    </source>
</evidence>
<dbReference type="SUPFAM" id="SSF54534">
    <property type="entry name" value="FKBP-like"/>
    <property type="match status" value="1"/>
</dbReference>
<evidence type="ECO:0000256" key="3">
    <source>
        <dbReference type="ARBA" id="ARBA00006071"/>
    </source>
</evidence>
<keyword evidence="9 11" id="KW-0413">Isomerase</keyword>
<evidence type="ECO:0000256" key="6">
    <source>
        <dbReference type="ARBA" id="ARBA00023110"/>
    </source>
</evidence>
<dbReference type="InterPro" id="IPR037041">
    <property type="entry name" value="Trigger_fac_C_sf"/>
</dbReference>
<evidence type="ECO:0000256" key="12">
    <source>
        <dbReference type="SAM" id="SignalP"/>
    </source>
</evidence>
<dbReference type="EMBL" id="CP137624">
    <property type="protein sequence ID" value="WPK13877.1"/>
    <property type="molecule type" value="Genomic_DNA"/>
</dbReference>
<evidence type="ECO:0000256" key="8">
    <source>
        <dbReference type="ARBA" id="ARBA00023139"/>
    </source>
</evidence>
<proteinExistence type="inferred from homology"/>
<organism evidence="14 15">
    <name type="scientific">Lysinibacillus louembei</name>
    <dbReference type="NCBI Taxonomy" id="1470088"/>
    <lineage>
        <taxon>Bacteria</taxon>
        <taxon>Bacillati</taxon>
        <taxon>Bacillota</taxon>
        <taxon>Bacilli</taxon>
        <taxon>Bacillales</taxon>
        <taxon>Bacillaceae</taxon>
        <taxon>Lysinibacillus</taxon>
    </lineage>
</organism>
<dbReference type="RefSeq" id="WP_319838301.1">
    <property type="nucleotide sequence ID" value="NZ_CP137624.1"/>
</dbReference>
<keyword evidence="8 11" id="KW-0564">Palmitate</keyword>
<dbReference type="InterPro" id="IPR050245">
    <property type="entry name" value="PrsA_foldase"/>
</dbReference>
<evidence type="ECO:0000256" key="7">
    <source>
        <dbReference type="ARBA" id="ARBA00023136"/>
    </source>
</evidence>
<evidence type="ECO:0000313" key="14">
    <source>
        <dbReference type="EMBL" id="WPK13877.1"/>
    </source>
</evidence>
<dbReference type="Proteomes" id="UP001322664">
    <property type="component" value="Chromosome"/>
</dbReference>
<dbReference type="InterPro" id="IPR023059">
    <property type="entry name" value="Foldase_PrsA"/>
</dbReference>
<dbReference type="GO" id="GO:0003755">
    <property type="term" value="F:peptidyl-prolyl cis-trans isomerase activity"/>
    <property type="evidence" value="ECO:0007669"/>
    <property type="project" value="UniProtKB-EC"/>
</dbReference>
<feature type="chain" id="PRO_5047471199" description="Foldase protein PrsA" evidence="12">
    <location>
        <begin position="18"/>
        <end position="280"/>
    </location>
</feature>
<keyword evidence="10 11" id="KW-0449">Lipoprotein</keyword>
<keyword evidence="6 11" id="KW-0697">Rotamase</keyword>
<dbReference type="InterPro" id="IPR000297">
    <property type="entry name" value="PPIase_PpiC"/>
</dbReference>
<dbReference type="EC" id="5.2.1.8" evidence="11"/>
<protein>
    <recommendedName>
        <fullName evidence="11">Foldase protein PrsA</fullName>
        <ecNumber evidence="11">5.2.1.8</ecNumber>
    </recommendedName>
</protein>
<comment type="similarity">
    <text evidence="3 11">Belongs to the PrsA family.</text>
</comment>
<comment type="subcellular location">
    <subcellularLocation>
        <location evidence="2 11">Cell membrane</location>
        <topology evidence="2 11">Lipid-anchor</topology>
    </subcellularLocation>
</comment>
<evidence type="ECO:0000256" key="5">
    <source>
        <dbReference type="ARBA" id="ARBA00022729"/>
    </source>
</evidence>
<dbReference type="InterPro" id="IPR046357">
    <property type="entry name" value="PPIase_dom_sf"/>
</dbReference>
<accession>A0ABZ0S697</accession>
<dbReference type="Gene3D" id="3.10.50.40">
    <property type="match status" value="1"/>
</dbReference>
<evidence type="ECO:0000313" key="15">
    <source>
        <dbReference type="Proteomes" id="UP001322664"/>
    </source>
</evidence>
<feature type="domain" description="PpiC" evidence="13">
    <location>
        <begin position="134"/>
        <end position="223"/>
    </location>
</feature>
<comment type="catalytic activity">
    <reaction evidence="1 11">
        <text>[protein]-peptidylproline (omega=180) = [protein]-peptidylproline (omega=0)</text>
        <dbReference type="Rhea" id="RHEA:16237"/>
        <dbReference type="Rhea" id="RHEA-COMP:10747"/>
        <dbReference type="Rhea" id="RHEA-COMP:10748"/>
        <dbReference type="ChEBI" id="CHEBI:83833"/>
        <dbReference type="ChEBI" id="CHEBI:83834"/>
        <dbReference type="EC" id="5.2.1.8"/>
    </reaction>
</comment>
<evidence type="ECO:0000256" key="4">
    <source>
        <dbReference type="ARBA" id="ARBA00022475"/>
    </source>
</evidence>
<keyword evidence="7 11" id="KW-0472">Membrane</keyword>
<sequence>MKKTFLAVTLAASLGLAACGNAGKEVVVTSSVGDLTQDDFYKEMKSLAGEQLLQQIMVEKILNDKYKVTNEEIDKELASVKESAGEQFETLLSQNGLSEEGLKENIRINLLSQKALEEMEVADEDIQKYYDQASQELHARHILVADEETAKEAIKRINDGEDFADVAKELSSDGSAEKGGDLGWFTVGMMVKEFNDAAYALELNTLSEPVQSQFGYHVIEVTEKRPVEDYGTLEEKKDEIREQLLAQFSMDDVITKLLKEAKVEVKDADLKGAFDKYSVK</sequence>
<evidence type="ECO:0000256" key="9">
    <source>
        <dbReference type="ARBA" id="ARBA00023235"/>
    </source>
</evidence>
<evidence type="ECO:0000256" key="10">
    <source>
        <dbReference type="ARBA" id="ARBA00023288"/>
    </source>
</evidence>
<dbReference type="PROSITE" id="PS50198">
    <property type="entry name" value="PPIC_PPIASE_2"/>
    <property type="match status" value="1"/>
</dbReference>
<comment type="function">
    <text evidence="11">Plays a major role in protein secretion by helping the post-translocational extracellular folding of several secreted proteins.</text>
</comment>
<dbReference type="PROSITE" id="PS01096">
    <property type="entry name" value="PPIC_PPIASE_1"/>
    <property type="match status" value="1"/>
</dbReference>
<dbReference type="PANTHER" id="PTHR47245:SF1">
    <property type="entry name" value="FOLDASE PROTEIN PRSA"/>
    <property type="match status" value="1"/>
</dbReference>
<gene>
    <name evidence="11" type="primary">prsA</name>
    <name evidence="14" type="ORF">R6U77_09595</name>
</gene>
<name>A0ABZ0S697_9BACI</name>
<dbReference type="InterPro" id="IPR023058">
    <property type="entry name" value="PPIase_PpiC_CS"/>
</dbReference>
<feature type="signal peptide" evidence="12">
    <location>
        <begin position="1"/>
        <end position="17"/>
    </location>
</feature>
<dbReference type="InterPro" id="IPR027304">
    <property type="entry name" value="Trigger_fact/SurA_dom_sf"/>
</dbReference>
<dbReference type="SUPFAM" id="SSF109998">
    <property type="entry name" value="Triger factor/SurA peptide-binding domain-like"/>
    <property type="match status" value="1"/>
</dbReference>
<dbReference type="HAMAP" id="MF_01145">
    <property type="entry name" value="Foldase_PrsA"/>
    <property type="match status" value="1"/>
</dbReference>
<keyword evidence="4 11" id="KW-1003">Cell membrane</keyword>
<dbReference type="PANTHER" id="PTHR47245">
    <property type="entry name" value="PEPTIDYLPROLYL ISOMERASE"/>
    <property type="match status" value="1"/>
</dbReference>
<evidence type="ECO:0000259" key="13">
    <source>
        <dbReference type="PROSITE" id="PS50198"/>
    </source>
</evidence>
<keyword evidence="5 11" id="KW-0732">Signal</keyword>
<keyword evidence="15" id="KW-1185">Reference proteome</keyword>
<dbReference type="Pfam" id="PF13616">
    <property type="entry name" value="Rotamase_3"/>
    <property type="match status" value="1"/>
</dbReference>
<dbReference type="PROSITE" id="PS51257">
    <property type="entry name" value="PROKAR_LIPOPROTEIN"/>
    <property type="match status" value="1"/>
</dbReference>
<reference evidence="14 15" key="1">
    <citation type="submission" date="2023-09" db="EMBL/GenBank/DDBJ databases">
        <authorList>
            <person name="Page C.A."/>
            <person name="Perez-Diaz I.M."/>
        </authorList>
    </citation>
    <scope>NUCLEOTIDE SEQUENCE [LARGE SCALE GENOMIC DNA]</scope>
    <source>
        <strain evidence="14 15">Ll15</strain>
    </source>
</reference>
<evidence type="ECO:0000256" key="11">
    <source>
        <dbReference type="HAMAP-Rule" id="MF_01145"/>
    </source>
</evidence>
<evidence type="ECO:0000256" key="2">
    <source>
        <dbReference type="ARBA" id="ARBA00004193"/>
    </source>
</evidence>